<dbReference type="PROSITE" id="PS50110">
    <property type="entry name" value="RESPONSE_REGULATORY"/>
    <property type="match status" value="1"/>
</dbReference>
<dbReference type="InterPro" id="IPR001789">
    <property type="entry name" value="Sig_transdc_resp-reg_receiver"/>
</dbReference>
<feature type="modified residue" description="4-aspartylphosphate" evidence="1">
    <location>
        <position position="61"/>
    </location>
</feature>
<accession>A0AAP2D5N1</accession>
<reference evidence="3 4" key="1">
    <citation type="submission" date="2021-05" db="EMBL/GenBank/DDBJ databases">
        <title>A Polyphasic approach of four new species of the genus Ohtaekwangia: Ohtaekwangia histidinii sp. nov., Ohtaekwangia cretensis sp. nov., Ohtaekwangia indiensis sp. nov., Ohtaekwangia reichenbachii sp. nov. from diverse environment.</title>
        <authorList>
            <person name="Octaviana S."/>
        </authorList>
    </citation>
    <scope>NUCLEOTIDE SEQUENCE [LARGE SCALE GENOMIC DNA]</scope>
    <source>
        <strain evidence="3 4">PWU37</strain>
    </source>
</reference>
<keyword evidence="4" id="KW-1185">Reference proteome</keyword>
<dbReference type="InterPro" id="IPR011006">
    <property type="entry name" value="CheY-like_superfamily"/>
</dbReference>
<dbReference type="Pfam" id="PF00072">
    <property type="entry name" value="Response_reg"/>
    <property type="match status" value="1"/>
</dbReference>
<organism evidence="3 4">
    <name type="scientific">Dawidia soli</name>
    <dbReference type="NCBI Taxonomy" id="2782352"/>
    <lineage>
        <taxon>Bacteria</taxon>
        <taxon>Pseudomonadati</taxon>
        <taxon>Bacteroidota</taxon>
        <taxon>Cytophagia</taxon>
        <taxon>Cytophagales</taxon>
        <taxon>Chryseotaleaceae</taxon>
        <taxon>Dawidia</taxon>
    </lineage>
</organism>
<dbReference type="AlphaFoldDB" id="A0AAP2D5N1"/>
<gene>
    <name evidence="3" type="ORF">KK078_04615</name>
</gene>
<protein>
    <submittedName>
        <fullName evidence="3">Response regulator</fullName>
    </submittedName>
</protein>
<name>A0AAP2D5N1_9BACT</name>
<evidence type="ECO:0000259" key="2">
    <source>
        <dbReference type="PROSITE" id="PS50110"/>
    </source>
</evidence>
<dbReference type="Proteomes" id="UP001319180">
    <property type="component" value="Unassembled WGS sequence"/>
</dbReference>
<dbReference type="Gene3D" id="3.40.50.2300">
    <property type="match status" value="1"/>
</dbReference>
<dbReference type="SUPFAM" id="SSF52172">
    <property type="entry name" value="CheY-like"/>
    <property type="match status" value="1"/>
</dbReference>
<comment type="caution">
    <text evidence="3">The sequence shown here is derived from an EMBL/GenBank/DDBJ whole genome shotgun (WGS) entry which is preliminary data.</text>
</comment>
<sequence length="149" mass="17227">MNLSGADTTHVLLAEDDNEDYYIFSLAIQQVPLTVLLTRAENGELLMKLLDEKVPDILFLDMLMPCKDGQQCLREIRANKKYDSLPVIVYSSLDDLRTIEFCYREGSNLYAIKPSSFDELKTILERILTIDWKKVMYFPTLSDFVLNPH</sequence>
<dbReference type="PANTHER" id="PTHR44520">
    <property type="entry name" value="RESPONSE REGULATOR RCP1-RELATED"/>
    <property type="match status" value="1"/>
</dbReference>
<proteinExistence type="predicted"/>
<dbReference type="SMART" id="SM00448">
    <property type="entry name" value="REC"/>
    <property type="match status" value="1"/>
</dbReference>
<keyword evidence="1" id="KW-0597">Phosphoprotein</keyword>
<evidence type="ECO:0000313" key="4">
    <source>
        <dbReference type="Proteomes" id="UP001319180"/>
    </source>
</evidence>
<dbReference type="GO" id="GO:0000160">
    <property type="term" value="P:phosphorelay signal transduction system"/>
    <property type="evidence" value="ECO:0007669"/>
    <property type="project" value="InterPro"/>
</dbReference>
<feature type="domain" description="Response regulatory" evidence="2">
    <location>
        <begin position="10"/>
        <end position="128"/>
    </location>
</feature>
<dbReference type="RefSeq" id="WP_254089076.1">
    <property type="nucleotide sequence ID" value="NZ_JAHESC010000004.1"/>
</dbReference>
<evidence type="ECO:0000256" key="1">
    <source>
        <dbReference type="PROSITE-ProRule" id="PRU00169"/>
    </source>
</evidence>
<dbReference type="InterPro" id="IPR052893">
    <property type="entry name" value="TCS_response_regulator"/>
</dbReference>
<evidence type="ECO:0000313" key="3">
    <source>
        <dbReference type="EMBL" id="MBT1685824.1"/>
    </source>
</evidence>
<dbReference type="EMBL" id="JAHESC010000004">
    <property type="protein sequence ID" value="MBT1685824.1"/>
    <property type="molecule type" value="Genomic_DNA"/>
</dbReference>